<name>A0A0A0L9S2_CUCSA</name>
<feature type="transmembrane region" description="Helical" evidence="9">
    <location>
        <begin position="59"/>
        <end position="78"/>
    </location>
</feature>
<evidence type="ECO:0000256" key="9">
    <source>
        <dbReference type="SAM" id="Phobius"/>
    </source>
</evidence>
<keyword evidence="6" id="KW-0443">Lipid metabolism</keyword>
<evidence type="ECO:0000256" key="1">
    <source>
        <dbReference type="ARBA" id="ARBA00004141"/>
    </source>
</evidence>
<feature type="transmembrane region" description="Helical" evidence="9">
    <location>
        <begin position="35"/>
        <end position="53"/>
    </location>
</feature>
<gene>
    <name evidence="11" type="ORF">Csa_3G684690</name>
</gene>
<dbReference type="Gramene" id="KGN58563">
    <property type="protein sequence ID" value="KGN58563"/>
    <property type="gene ID" value="Csa_3G684690"/>
</dbReference>
<organism evidence="11 12">
    <name type="scientific">Cucumis sativus</name>
    <name type="common">Cucumber</name>
    <dbReference type="NCBI Taxonomy" id="3659"/>
    <lineage>
        <taxon>Eukaryota</taxon>
        <taxon>Viridiplantae</taxon>
        <taxon>Streptophyta</taxon>
        <taxon>Embryophyta</taxon>
        <taxon>Tracheophyta</taxon>
        <taxon>Spermatophyta</taxon>
        <taxon>Magnoliopsida</taxon>
        <taxon>eudicotyledons</taxon>
        <taxon>Gunneridae</taxon>
        <taxon>Pentapetalae</taxon>
        <taxon>rosids</taxon>
        <taxon>fabids</taxon>
        <taxon>Cucurbitales</taxon>
        <taxon>Cucurbitaceae</taxon>
        <taxon>Benincaseae</taxon>
        <taxon>Cucumis</taxon>
    </lineage>
</organism>
<evidence type="ECO:0000313" key="11">
    <source>
        <dbReference type="EMBL" id="KGN58563.1"/>
    </source>
</evidence>
<dbReference type="OMA" id="FMWISSF"/>
<evidence type="ECO:0000256" key="7">
    <source>
        <dbReference type="ARBA" id="ARBA00023136"/>
    </source>
</evidence>
<evidence type="ECO:0000256" key="8">
    <source>
        <dbReference type="ARBA" id="ARBA00023315"/>
    </source>
</evidence>
<comment type="similarity">
    <text evidence="2">Belongs to the wax synthase family.</text>
</comment>
<evidence type="ECO:0000256" key="3">
    <source>
        <dbReference type="ARBA" id="ARBA00022679"/>
    </source>
</evidence>
<accession>A0A0A0L9S2</accession>
<feature type="transmembrane region" description="Helical" evidence="9">
    <location>
        <begin position="298"/>
        <end position="315"/>
    </location>
</feature>
<dbReference type="eggNOG" id="ENOG502QSCR">
    <property type="taxonomic scope" value="Eukaryota"/>
</dbReference>
<keyword evidence="3" id="KW-0808">Transferase</keyword>
<reference evidence="11 12" key="4">
    <citation type="journal article" date="2011" name="BMC Genomics">
        <title>RNA-Seq improves annotation of protein-coding genes in the cucumber genome.</title>
        <authorList>
            <person name="Li Z."/>
            <person name="Zhang Z."/>
            <person name="Yan P."/>
            <person name="Huang S."/>
            <person name="Fei Z."/>
            <person name="Lin K."/>
        </authorList>
    </citation>
    <scope>NUCLEOTIDE SEQUENCE [LARGE SCALE GENOMIC DNA]</scope>
    <source>
        <strain evidence="12">cv. 9930</strain>
    </source>
</reference>
<keyword evidence="8" id="KW-0012">Acyltransferase</keyword>
<dbReference type="InterPro" id="IPR044851">
    <property type="entry name" value="Wax_synthase"/>
</dbReference>
<dbReference type="InterPro" id="IPR017088">
    <property type="entry name" value="Wax_synthase_Magnoliopsida"/>
</dbReference>
<evidence type="ECO:0000313" key="12">
    <source>
        <dbReference type="Proteomes" id="UP000029981"/>
    </source>
</evidence>
<dbReference type="EMBL" id="CM002924">
    <property type="protein sequence ID" value="KGN58563.1"/>
    <property type="molecule type" value="Genomic_DNA"/>
</dbReference>
<reference evidence="11 12" key="2">
    <citation type="journal article" date="2009" name="PLoS ONE">
        <title>An integrated genetic and cytogenetic map of the cucumber genome.</title>
        <authorList>
            <person name="Ren Y."/>
            <person name="Zhang Z."/>
            <person name="Liu J."/>
            <person name="Staub J.E."/>
            <person name="Han Y."/>
            <person name="Cheng Z."/>
            <person name="Li X."/>
            <person name="Lu J."/>
            <person name="Miao H."/>
            <person name="Kang H."/>
            <person name="Xie B."/>
            <person name="Gu X."/>
            <person name="Wang X."/>
            <person name="Du Y."/>
            <person name="Jin W."/>
            <person name="Huang S."/>
        </authorList>
    </citation>
    <scope>NUCLEOTIDE SEQUENCE [LARGE SCALE GENOMIC DNA]</scope>
    <source>
        <strain evidence="12">cv. 9930</strain>
    </source>
</reference>
<protein>
    <recommendedName>
        <fullName evidence="10">Wax synthase domain-containing protein</fullName>
    </recommendedName>
</protein>
<dbReference type="InterPro" id="IPR032805">
    <property type="entry name" value="Wax_synthase_dom"/>
</dbReference>
<reference evidence="11 12" key="1">
    <citation type="journal article" date="2009" name="Nat. Genet.">
        <title>The genome of the cucumber, Cucumis sativus L.</title>
        <authorList>
            <person name="Huang S."/>
            <person name="Li R."/>
            <person name="Zhang Z."/>
            <person name="Li L."/>
            <person name="Gu X."/>
            <person name="Fan W."/>
            <person name="Lucas W.J."/>
            <person name="Wang X."/>
            <person name="Xie B."/>
            <person name="Ni P."/>
            <person name="Ren Y."/>
            <person name="Zhu H."/>
            <person name="Li J."/>
            <person name="Lin K."/>
            <person name="Jin W."/>
            <person name="Fei Z."/>
            <person name="Li G."/>
            <person name="Staub J."/>
            <person name="Kilian A."/>
            <person name="van der Vossen E.A."/>
            <person name="Wu Y."/>
            <person name="Guo J."/>
            <person name="He J."/>
            <person name="Jia Z."/>
            <person name="Ren Y."/>
            <person name="Tian G."/>
            <person name="Lu Y."/>
            <person name="Ruan J."/>
            <person name="Qian W."/>
            <person name="Wang M."/>
            <person name="Huang Q."/>
            <person name="Li B."/>
            <person name="Xuan Z."/>
            <person name="Cao J."/>
            <person name="Asan"/>
            <person name="Wu Z."/>
            <person name="Zhang J."/>
            <person name="Cai Q."/>
            <person name="Bai Y."/>
            <person name="Zhao B."/>
            <person name="Han Y."/>
            <person name="Li Y."/>
            <person name="Li X."/>
            <person name="Wang S."/>
            <person name="Shi Q."/>
            <person name="Liu S."/>
            <person name="Cho W.K."/>
            <person name="Kim J.Y."/>
            <person name="Xu Y."/>
            <person name="Heller-Uszynska K."/>
            <person name="Miao H."/>
            <person name="Cheng Z."/>
            <person name="Zhang S."/>
            <person name="Wu J."/>
            <person name="Yang Y."/>
            <person name="Kang H."/>
            <person name="Li M."/>
            <person name="Liang H."/>
            <person name="Ren X."/>
            <person name="Shi Z."/>
            <person name="Wen M."/>
            <person name="Jian M."/>
            <person name="Yang H."/>
            <person name="Zhang G."/>
            <person name="Yang Z."/>
            <person name="Chen R."/>
            <person name="Liu S."/>
            <person name="Li J."/>
            <person name="Ma L."/>
            <person name="Liu H."/>
            <person name="Zhou Y."/>
            <person name="Zhao J."/>
            <person name="Fang X."/>
            <person name="Li G."/>
            <person name="Fang L."/>
            <person name="Li Y."/>
            <person name="Liu D."/>
            <person name="Zheng H."/>
            <person name="Zhang Y."/>
            <person name="Qin N."/>
            <person name="Li Z."/>
            <person name="Yang G."/>
            <person name="Yang S."/>
            <person name="Bolund L."/>
            <person name="Kristiansen K."/>
            <person name="Zheng H."/>
            <person name="Li S."/>
            <person name="Zhang X."/>
            <person name="Yang H."/>
            <person name="Wang J."/>
            <person name="Sun R."/>
            <person name="Zhang B."/>
            <person name="Jiang S."/>
            <person name="Wang J."/>
            <person name="Du Y."/>
            <person name="Li S."/>
        </authorList>
    </citation>
    <scope>NUCLEOTIDE SEQUENCE [LARGE SCALE GENOMIC DNA]</scope>
    <source>
        <strain evidence="12">cv. 9930</strain>
    </source>
</reference>
<dbReference type="GO" id="GO:0006629">
    <property type="term" value="P:lipid metabolic process"/>
    <property type="evidence" value="ECO:0007669"/>
    <property type="project" value="UniProtKB-KW"/>
</dbReference>
<keyword evidence="12" id="KW-1185">Reference proteome</keyword>
<dbReference type="GO" id="GO:0008374">
    <property type="term" value="F:O-acyltransferase activity"/>
    <property type="evidence" value="ECO:0007669"/>
    <property type="project" value="InterPro"/>
</dbReference>
<sequence>MKKQKTIKFHLHPSSSLPFPRPTDQQIMEAEIINLTKVWLTVFISLGYCHATAKLLNPGPARFLAIAPVVLIFFLLPLQLTSIHFGGATCFFVTWLATFKLLLLTAGDGPLSTTPPLPLHRFIAISCLPIKILENPSEKSAPKNNRAETLNEKPKSFLNYSIRALIVVLMVKLYDYSHFFHPKLVLFIYSWHVYLLLEIILAITQFFGRNLLGIELEPQFRDPYYSTSLQDFWGRRWNLMATNILQPAVYKPTVKIAARVIGRMWAPLPGVMATFLVSAMMHELIFYYLGRMRPNWEITWFFVIHGIALTVEIMMKKMLPEKRRLPAKVSVPVTLVFIFSTAIWLFFPQFVRLRLDVRAFEEYAALANFVKKVAFSLVG</sequence>
<dbReference type="GO" id="GO:0016020">
    <property type="term" value="C:membrane"/>
    <property type="evidence" value="ECO:0007669"/>
    <property type="project" value="UniProtKB-SubCell"/>
</dbReference>
<feature type="transmembrane region" description="Helical" evidence="9">
    <location>
        <begin position="327"/>
        <end position="347"/>
    </location>
</feature>
<dbReference type="PIRSF" id="PIRSF037006">
    <property type="entry name" value="Wax_synthase"/>
    <property type="match status" value="1"/>
</dbReference>
<dbReference type="Pfam" id="PF13813">
    <property type="entry name" value="MBOAT_2"/>
    <property type="match status" value="1"/>
</dbReference>
<keyword evidence="4 9" id="KW-0812">Transmembrane</keyword>
<proteinExistence type="inferred from homology"/>
<keyword evidence="5 9" id="KW-1133">Transmembrane helix</keyword>
<dbReference type="Proteomes" id="UP000029981">
    <property type="component" value="Chromosome 3"/>
</dbReference>
<feature type="domain" description="Wax synthase" evidence="10">
    <location>
        <begin position="217"/>
        <end position="303"/>
    </location>
</feature>
<dbReference type="PANTHER" id="PTHR31595:SF46">
    <property type="entry name" value="ACYL-COA--STEROL O-ACYLTRANSFERASE 1"/>
    <property type="match status" value="1"/>
</dbReference>
<evidence type="ECO:0000259" key="10">
    <source>
        <dbReference type="Pfam" id="PF13813"/>
    </source>
</evidence>
<comment type="subcellular location">
    <subcellularLocation>
        <location evidence="1">Membrane</location>
        <topology evidence="1">Multi-pass membrane protein</topology>
    </subcellularLocation>
</comment>
<evidence type="ECO:0000256" key="6">
    <source>
        <dbReference type="ARBA" id="ARBA00023098"/>
    </source>
</evidence>
<evidence type="ECO:0000256" key="5">
    <source>
        <dbReference type="ARBA" id="ARBA00022989"/>
    </source>
</evidence>
<keyword evidence="7 9" id="KW-0472">Membrane</keyword>
<feature type="transmembrane region" description="Helical" evidence="9">
    <location>
        <begin position="186"/>
        <end position="207"/>
    </location>
</feature>
<reference evidence="11 12" key="3">
    <citation type="journal article" date="2010" name="BMC Genomics">
        <title>Transcriptome sequencing and comparative analysis of cucumber flowers with different sex types.</title>
        <authorList>
            <person name="Guo S."/>
            <person name="Zheng Y."/>
            <person name="Joung J.G."/>
            <person name="Liu S."/>
            <person name="Zhang Z."/>
            <person name="Crasta O.R."/>
            <person name="Sobral B.W."/>
            <person name="Xu Y."/>
            <person name="Huang S."/>
            <person name="Fei Z."/>
        </authorList>
    </citation>
    <scope>NUCLEOTIDE SEQUENCE [LARGE SCALE GENOMIC DNA]</scope>
    <source>
        <strain evidence="12">cv. 9930</strain>
    </source>
</reference>
<evidence type="ECO:0000256" key="2">
    <source>
        <dbReference type="ARBA" id="ARBA00007282"/>
    </source>
</evidence>
<feature type="transmembrane region" description="Helical" evidence="9">
    <location>
        <begin position="85"/>
        <end position="107"/>
    </location>
</feature>
<feature type="transmembrane region" description="Helical" evidence="9">
    <location>
        <begin position="265"/>
        <end position="286"/>
    </location>
</feature>
<dbReference type="STRING" id="3659.A0A0A0L9S2"/>
<evidence type="ECO:0000256" key="4">
    <source>
        <dbReference type="ARBA" id="ARBA00022692"/>
    </source>
</evidence>
<dbReference type="PANTHER" id="PTHR31595">
    <property type="entry name" value="LONG-CHAIN-ALCOHOL O-FATTY-ACYLTRANSFERASE 3-RELATED"/>
    <property type="match status" value="1"/>
</dbReference>
<dbReference type="AlphaFoldDB" id="A0A0A0L9S2"/>